<gene>
    <name evidence="2" type="ORF">Terrestrivirus5_138</name>
</gene>
<name>A0A3G4ZN76_9VIRU</name>
<evidence type="ECO:0000313" key="2">
    <source>
        <dbReference type="EMBL" id="AYV76316.1"/>
    </source>
</evidence>
<reference evidence="2" key="1">
    <citation type="submission" date="2018-10" db="EMBL/GenBank/DDBJ databases">
        <title>Hidden diversity of soil giant viruses.</title>
        <authorList>
            <person name="Schulz F."/>
            <person name="Alteio L."/>
            <person name="Goudeau D."/>
            <person name="Ryan E.M."/>
            <person name="Malmstrom R.R."/>
            <person name="Blanchard J."/>
            <person name="Woyke T."/>
        </authorList>
    </citation>
    <scope>NUCLEOTIDE SEQUENCE</scope>
    <source>
        <strain evidence="2">TEV1</strain>
    </source>
</reference>
<keyword evidence="1" id="KW-1133">Transmembrane helix</keyword>
<feature type="transmembrane region" description="Helical" evidence="1">
    <location>
        <begin position="12"/>
        <end position="33"/>
    </location>
</feature>
<dbReference type="EMBL" id="MK071983">
    <property type="protein sequence ID" value="AYV76316.1"/>
    <property type="molecule type" value="Genomic_DNA"/>
</dbReference>
<proteinExistence type="predicted"/>
<evidence type="ECO:0000256" key="1">
    <source>
        <dbReference type="SAM" id="Phobius"/>
    </source>
</evidence>
<protein>
    <submittedName>
        <fullName evidence="2">Uncharacterized protein</fullName>
    </submittedName>
</protein>
<keyword evidence="1" id="KW-0472">Membrane</keyword>
<sequence>MSVHGIDPYINIYIYIFMFCKTIIVQNNIIYMIKRSIIKQNSIFLPKSEIKLIKKLIKK</sequence>
<keyword evidence="1" id="KW-0812">Transmembrane</keyword>
<organism evidence="2">
    <name type="scientific">Terrestrivirus sp</name>
    <dbReference type="NCBI Taxonomy" id="2487775"/>
    <lineage>
        <taxon>Viruses</taxon>
        <taxon>Varidnaviria</taxon>
        <taxon>Bamfordvirae</taxon>
        <taxon>Nucleocytoviricota</taxon>
        <taxon>Megaviricetes</taxon>
        <taxon>Imitervirales</taxon>
        <taxon>Mimiviridae</taxon>
        <taxon>Klosneuvirinae</taxon>
    </lineage>
</organism>
<accession>A0A3G4ZN76</accession>